<dbReference type="Gene3D" id="3.30.700.10">
    <property type="entry name" value="Glycoprotein, Type 4 Pilin"/>
    <property type="match status" value="1"/>
</dbReference>
<gene>
    <name evidence="2" type="ORF">GGQ74_001513</name>
</gene>
<accession>A0A846QNM3</accession>
<evidence type="ECO:0000313" key="2">
    <source>
        <dbReference type="EMBL" id="NJB67873.1"/>
    </source>
</evidence>
<dbReference type="InterPro" id="IPR045584">
    <property type="entry name" value="Pilin-like"/>
</dbReference>
<keyword evidence="3" id="KW-1185">Reference proteome</keyword>
<organism evidence="2 3">
    <name type="scientific">Desulfobaculum xiamenense</name>
    <dbReference type="NCBI Taxonomy" id="995050"/>
    <lineage>
        <taxon>Bacteria</taxon>
        <taxon>Pseudomonadati</taxon>
        <taxon>Thermodesulfobacteriota</taxon>
        <taxon>Desulfovibrionia</taxon>
        <taxon>Desulfovibrionales</taxon>
        <taxon>Desulfovibrionaceae</taxon>
        <taxon>Desulfobaculum</taxon>
    </lineage>
</organism>
<keyword evidence="1" id="KW-1133">Transmembrane helix</keyword>
<dbReference type="InterPro" id="IPR012902">
    <property type="entry name" value="N_methyl_site"/>
</dbReference>
<dbReference type="EMBL" id="JAATJA010000001">
    <property type="protein sequence ID" value="NJB67873.1"/>
    <property type="molecule type" value="Genomic_DNA"/>
</dbReference>
<protein>
    <submittedName>
        <fullName evidence="2">Type II secretory pathway pseudopilin PulG</fullName>
    </submittedName>
</protein>
<dbReference type="Gene3D" id="2.60.120.200">
    <property type="match status" value="1"/>
</dbReference>
<reference evidence="2 3" key="1">
    <citation type="submission" date="2020-03" db="EMBL/GenBank/DDBJ databases">
        <title>Genomic Encyclopedia of Type Strains, Phase IV (KMG-IV): sequencing the most valuable type-strain genomes for metagenomic binning, comparative biology and taxonomic classification.</title>
        <authorList>
            <person name="Goeker M."/>
        </authorList>
    </citation>
    <scope>NUCLEOTIDE SEQUENCE [LARGE SCALE GENOMIC DNA]</scope>
    <source>
        <strain evidence="2 3">DSM 24233</strain>
    </source>
</reference>
<dbReference type="RefSeq" id="WP_167940889.1">
    <property type="nucleotide sequence ID" value="NZ_JAATJA010000001.1"/>
</dbReference>
<feature type="transmembrane region" description="Helical" evidence="1">
    <location>
        <begin position="12"/>
        <end position="34"/>
    </location>
</feature>
<keyword evidence="1" id="KW-0472">Membrane</keyword>
<comment type="caution">
    <text evidence="2">The sequence shown here is derived from an EMBL/GenBank/DDBJ whole genome shotgun (WGS) entry which is preliminary data.</text>
</comment>
<proteinExistence type="predicted"/>
<dbReference type="SUPFAM" id="SSF54523">
    <property type="entry name" value="Pili subunits"/>
    <property type="match status" value="1"/>
</dbReference>
<dbReference type="SUPFAM" id="SSF49899">
    <property type="entry name" value="Concanavalin A-like lectins/glucanases"/>
    <property type="match status" value="1"/>
</dbReference>
<keyword evidence="1" id="KW-0812">Transmembrane</keyword>
<name>A0A846QNM3_9BACT</name>
<dbReference type="Proteomes" id="UP000580856">
    <property type="component" value="Unassembled WGS sequence"/>
</dbReference>
<sequence>MHTRPRRKTAFTLVELAIVLVIMGLIIGLTLPIVTDFIKHEKSVAAKDFMTKIKNEIIGYALINKVLPTSLSDLGVEKDPYGNTIIYVADSGMTGTDLCSSSLADGMQVDKVNPGGTDSFTDIAFVLISPGRNNNLETTNATNTDFTVTDPRTYGTDGQGFNYDDVVEFVSYNYLRNKVCTNTATESFVPRGSDVSFGKNIADFSGQATGISPPGSSSGAVSVDLEAGTVTLGDGTGSGDAGCVWYQGSEASGNCTNGTCDFDDGFRAFFTFKHVTPDTSGDSKTAGDGFTFAVVQATDNTPADCGISGARLAYSGTGGAGDGSLAPPKLGVEIDAFPNDGDAWDTQLLPTDARNHLAVVYWGATRDNDNQHNATVSTPNAYTNAGLTTQARNPANAALENGVYIPASVTEWEDGFEYSVRVEANRTIEDAVQHIYRYDIKTWIRDCATADCTTFSDLTADYTDTTAPYANSTIYYDNDLGSFDRILFGWTVSSFNSQEITIADFGFRFR</sequence>
<evidence type="ECO:0000313" key="3">
    <source>
        <dbReference type="Proteomes" id="UP000580856"/>
    </source>
</evidence>
<dbReference type="Pfam" id="PF07963">
    <property type="entry name" value="N_methyl"/>
    <property type="match status" value="1"/>
</dbReference>
<dbReference type="InterPro" id="IPR013320">
    <property type="entry name" value="ConA-like_dom_sf"/>
</dbReference>
<evidence type="ECO:0000256" key="1">
    <source>
        <dbReference type="SAM" id="Phobius"/>
    </source>
</evidence>
<dbReference type="AlphaFoldDB" id="A0A846QNM3"/>